<proteinExistence type="predicted"/>
<evidence type="ECO:0000313" key="4">
    <source>
        <dbReference type="EMBL" id="RZB78330.1"/>
    </source>
</evidence>
<dbReference type="Gramene" id="XM_028331394.1">
    <property type="protein sequence ID" value="XP_028187195.1"/>
    <property type="gene ID" value="LOC114373845"/>
</dbReference>
<keyword evidence="2" id="KW-1133">Transmembrane helix</keyword>
<dbReference type="PANTHER" id="PTHR33700:SF22">
    <property type="entry name" value="PROTEIN, PUTATIVE-RELATED"/>
    <property type="match status" value="1"/>
</dbReference>
<evidence type="ECO:0000313" key="3">
    <source>
        <dbReference type="EMBL" id="KHN13029.1"/>
    </source>
</evidence>
<feature type="transmembrane region" description="Helical" evidence="2">
    <location>
        <begin position="20"/>
        <end position="37"/>
    </location>
</feature>
<dbReference type="PANTHER" id="PTHR33700">
    <property type="entry name" value="MYB-LIKE PROTEIN X"/>
    <property type="match status" value="1"/>
</dbReference>
<reference evidence="4 5" key="2">
    <citation type="submission" date="2018-09" db="EMBL/GenBank/DDBJ databases">
        <title>A high-quality reference genome of wild soybean provides a powerful tool to mine soybean genomes.</title>
        <authorList>
            <person name="Xie M."/>
            <person name="Chung C.Y.L."/>
            <person name="Li M.-W."/>
            <person name="Wong F.-L."/>
            <person name="Chan T.-F."/>
            <person name="Lam H.-M."/>
        </authorList>
    </citation>
    <scope>NUCLEOTIDE SEQUENCE [LARGE SCALE GENOMIC DNA]</scope>
    <source>
        <strain evidence="5">cv. W05</strain>
        <tissue evidence="4">Hypocotyl of etiolated seedlings</tissue>
    </source>
</reference>
<feature type="compositionally biased region" description="Basic and acidic residues" evidence="1">
    <location>
        <begin position="117"/>
        <end position="128"/>
    </location>
</feature>
<keyword evidence="2" id="KW-0812">Transmembrane</keyword>
<evidence type="ECO:0008006" key="6">
    <source>
        <dbReference type="Google" id="ProtNLM"/>
    </source>
</evidence>
<feature type="compositionally biased region" description="Low complexity" evidence="1">
    <location>
        <begin position="420"/>
        <end position="437"/>
    </location>
</feature>
<gene>
    <name evidence="4" type="ORF">D0Y65_028964</name>
    <name evidence="3" type="ORF">glysoja_027317</name>
</gene>
<feature type="compositionally biased region" description="Polar residues" evidence="1">
    <location>
        <begin position="291"/>
        <end position="317"/>
    </location>
</feature>
<dbReference type="EMBL" id="QZWG01000011">
    <property type="protein sequence ID" value="RZB78330.1"/>
    <property type="molecule type" value="Genomic_DNA"/>
</dbReference>
<feature type="compositionally biased region" description="Basic and acidic residues" evidence="1">
    <location>
        <begin position="332"/>
        <end position="345"/>
    </location>
</feature>
<feature type="compositionally biased region" description="Low complexity" evidence="1">
    <location>
        <begin position="106"/>
        <end position="115"/>
    </location>
</feature>
<dbReference type="Gramene" id="XM_028331393.1">
    <property type="protein sequence ID" value="XP_028187194.1"/>
    <property type="gene ID" value="LOC114373845"/>
</dbReference>
<sequence>MFRSSQQRNSRCKDFKVKHALQICVLLGVCIWMAYLVQHSREKKRSYGEGTNADSEVVKLGRKDPDPNVEQSSSILHARDKEEKDEEENNHEKQKKTDDVNRVENEIQTQKNEQNNNEEKSEQRKDPVDQDTEENEHKANKESDSVIKENEDNKNKVEEDNQSRGISEEKNETKKEETDKEEDEEINQNRTEARERMEEDHKQEDEEESNATDNEREENDHIQEVDSPEDRVRDQNSERNNEEAKEEYYASSEGLNKTKQSDKRENNEFELESQTNGTEVAHVHENERVLNVTQRKATQVTNSVVTNITNQGNGSENQAEKKNDSQKSSIAESDKQEREPNKPSSDDVEALHSQNGTDTTEKQLETPENSKVEDSILHNSTLTMKDLKSDAAVEQVDSILTNSSGAHERNVTNGEYNGKANANGNGHDGSGSASDSSIVEGKDASSRNNGDAGQVEDENIDTSKNEDRAQNEPAESSIKKEESAH</sequence>
<accession>A0A0B2PZB8</accession>
<feature type="region of interest" description="Disordered" evidence="1">
    <location>
        <begin position="399"/>
        <end position="485"/>
    </location>
</feature>
<dbReference type="Proteomes" id="UP000289340">
    <property type="component" value="Chromosome 11"/>
</dbReference>
<dbReference type="EMBL" id="KN662891">
    <property type="protein sequence ID" value="KHN13029.1"/>
    <property type="molecule type" value="Genomic_DNA"/>
</dbReference>
<evidence type="ECO:0000256" key="2">
    <source>
        <dbReference type="SAM" id="Phobius"/>
    </source>
</evidence>
<dbReference type="Proteomes" id="UP000053555">
    <property type="component" value="Unassembled WGS sequence"/>
</dbReference>
<feature type="compositionally biased region" description="Basic and acidic residues" evidence="1">
    <location>
        <begin position="135"/>
        <end position="178"/>
    </location>
</feature>
<dbReference type="AlphaFoldDB" id="A0A0B2PZB8"/>
<feature type="compositionally biased region" description="Basic and acidic residues" evidence="1">
    <location>
        <begin position="56"/>
        <end position="66"/>
    </location>
</feature>
<name>A0A0B2PZB8_GLYSO</name>
<feature type="compositionally biased region" description="Basic and acidic residues" evidence="1">
    <location>
        <begin position="218"/>
        <end position="248"/>
    </location>
</feature>
<feature type="compositionally biased region" description="Polar residues" evidence="1">
    <location>
        <begin position="399"/>
        <end position="415"/>
    </location>
</feature>
<feature type="region of interest" description="Disordered" evidence="1">
    <location>
        <begin position="42"/>
        <end position="377"/>
    </location>
</feature>
<organism evidence="3">
    <name type="scientific">Glycine soja</name>
    <name type="common">Wild soybean</name>
    <dbReference type="NCBI Taxonomy" id="3848"/>
    <lineage>
        <taxon>Eukaryota</taxon>
        <taxon>Viridiplantae</taxon>
        <taxon>Streptophyta</taxon>
        <taxon>Embryophyta</taxon>
        <taxon>Tracheophyta</taxon>
        <taxon>Spermatophyta</taxon>
        <taxon>Magnoliopsida</taxon>
        <taxon>eudicotyledons</taxon>
        <taxon>Gunneridae</taxon>
        <taxon>Pentapetalae</taxon>
        <taxon>rosids</taxon>
        <taxon>fabids</taxon>
        <taxon>Fabales</taxon>
        <taxon>Fabaceae</taxon>
        <taxon>Papilionoideae</taxon>
        <taxon>50 kb inversion clade</taxon>
        <taxon>NPAAA clade</taxon>
        <taxon>indigoferoid/millettioid clade</taxon>
        <taxon>Phaseoleae</taxon>
        <taxon>Glycine</taxon>
        <taxon>Glycine subgen. Soja</taxon>
    </lineage>
</organism>
<feature type="compositionally biased region" description="Basic and acidic residues" evidence="1">
    <location>
        <begin position="90"/>
        <end position="105"/>
    </location>
</feature>
<keyword evidence="2" id="KW-0472">Membrane</keyword>
<feature type="compositionally biased region" description="Basic and acidic residues" evidence="1">
    <location>
        <begin position="359"/>
        <end position="376"/>
    </location>
</feature>
<reference evidence="3" key="1">
    <citation type="submission" date="2014-07" db="EMBL/GenBank/DDBJ databases">
        <title>Identification of a novel salt tolerance gene in wild soybean by whole-genome sequencing.</title>
        <authorList>
            <person name="Lam H.-M."/>
            <person name="Qi X."/>
            <person name="Li M.-W."/>
            <person name="Liu X."/>
            <person name="Xie M."/>
            <person name="Ni M."/>
            <person name="Xu X."/>
        </authorList>
    </citation>
    <scope>NUCLEOTIDE SEQUENCE [LARGE SCALE GENOMIC DNA]</scope>
    <source>
        <tissue evidence="3">Root</tissue>
    </source>
</reference>
<feature type="compositionally biased region" description="Basic and acidic residues" evidence="1">
    <location>
        <begin position="191"/>
        <end position="204"/>
    </location>
</feature>
<feature type="compositionally biased region" description="Basic and acidic residues" evidence="1">
    <location>
        <begin position="461"/>
        <end position="470"/>
    </location>
</feature>
<keyword evidence="5" id="KW-1185">Reference proteome</keyword>
<evidence type="ECO:0000313" key="5">
    <source>
        <dbReference type="Proteomes" id="UP000289340"/>
    </source>
</evidence>
<protein>
    <recommendedName>
        <fullName evidence="6">Myb-like protein X</fullName>
    </recommendedName>
</protein>
<evidence type="ECO:0000256" key="1">
    <source>
        <dbReference type="SAM" id="MobiDB-lite"/>
    </source>
</evidence>